<protein>
    <submittedName>
        <fullName evidence="2">Glycoside hydrolase</fullName>
    </submittedName>
</protein>
<evidence type="ECO:0000313" key="3">
    <source>
        <dbReference type="Proteomes" id="UP000064201"/>
    </source>
</evidence>
<dbReference type="PATRIC" id="fig|106634.4.peg.853"/>
<feature type="domain" description="Glycosyltransferase subfamily 4-like N-terminal" evidence="1">
    <location>
        <begin position="30"/>
        <end position="204"/>
    </location>
</feature>
<dbReference type="OrthoDB" id="9802525at2"/>
<dbReference type="SUPFAM" id="SSF53756">
    <property type="entry name" value="UDP-Glycosyltransferase/glycogen phosphorylase"/>
    <property type="match status" value="1"/>
</dbReference>
<dbReference type="AlphaFoldDB" id="A0A0G3G0B7"/>
<dbReference type="GO" id="GO:0016757">
    <property type="term" value="F:glycosyltransferase activity"/>
    <property type="evidence" value="ECO:0007669"/>
    <property type="project" value="TreeGrafter"/>
</dbReference>
<name>A0A0G3G0B7_9GAMM</name>
<organism evidence="2 3">
    <name type="scientific">Thioalkalivibrio versutus</name>
    <dbReference type="NCBI Taxonomy" id="106634"/>
    <lineage>
        <taxon>Bacteria</taxon>
        <taxon>Pseudomonadati</taxon>
        <taxon>Pseudomonadota</taxon>
        <taxon>Gammaproteobacteria</taxon>
        <taxon>Chromatiales</taxon>
        <taxon>Ectothiorhodospiraceae</taxon>
        <taxon>Thioalkalivibrio</taxon>
    </lineage>
</organism>
<proteinExistence type="predicted"/>
<keyword evidence="2" id="KW-0378">Hydrolase</keyword>
<dbReference type="RefSeq" id="WP_047250890.1">
    <property type="nucleotide sequence ID" value="NZ_CP011367.1"/>
</dbReference>
<dbReference type="GO" id="GO:0016787">
    <property type="term" value="F:hydrolase activity"/>
    <property type="evidence" value="ECO:0007669"/>
    <property type="project" value="UniProtKB-KW"/>
</dbReference>
<dbReference type="PANTHER" id="PTHR45947">
    <property type="entry name" value="SULFOQUINOVOSYL TRANSFERASE SQD2"/>
    <property type="match status" value="1"/>
</dbReference>
<sequence>MSSPLHTESRRPSRPCLNLALVTETWPPEVNGVAHTLARLVEGMRSRGHRVQVLRPCQPGESKAVVVAPLETDGLMEERPLPGLPLPGYSGLRMGLPARRRLTALWTEHRPDAVYVATEGPLGHSALRAARRLGIPVASGFHTHFDGYARYYGVGWLTPLVRAVLRRFHNRCDVTLAPTQALATSLAGHGFERVRVMARGVDTRHFTPARRSSRLRRQWGPGPVVLSVGRLAPEKNLGLVVEAFRALQERVPEARLVLVGDGPSRVALERAHPDLIFTGQQVGQALAQHYASADLFLFPSTSETFGNVVIEAMASGIPVLAFDTAAAHEHVISGVSGARVRFTGDVTADAAAFVTAAAELAQIPEGWSEMGRHARACARGLDWVEVVAEFETVCLEILGEPRDASPAMDG</sequence>
<dbReference type="KEGG" id="tvr:TVD_04190"/>
<keyword evidence="3" id="KW-1185">Reference proteome</keyword>
<dbReference type="PANTHER" id="PTHR45947:SF3">
    <property type="entry name" value="SULFOQUINOVOSYL TRANSFERASE SQD2"/>
    <property type="match status" value="1"/>
</dbReference>
<dbReference type="Proteomes" id="UP000064201">
    <property type="component" value="Chromosome"/>
</dbReference>
<accession>A0A0G3G0B7</accession>
<gene>
    <name evidence="2" type="ORF">TVD_04190</name>
</gene>
<evidence type="ECO:0000259" key="1">
    <source>
        <dbReference type="Pfam" id="PF13439"/>
    </source>
</evidence>
<dbReference type="InterPro" id="IPR028098">
    <property type="entry name" value="Glyco_trans_4-like_N"/>
</dbReference>
<dbReference type="Gene3D" id="3.40.50.2000">
    <property type="entry name" value="Glycogen Phosphorylase B"/>
    <property type="match status" value="2"/>
</dbReference>
<dbReference type="InterPro" id="IPR050194">
    <property type="entry name" value="Glycosyltransferase_grp1"/>
</dbReference>
<dbReference type="EMBL" id="CP011367">
    <property type="protein sequence ID" value="AKJ94618.1"/>
    <property type="molecule type" value="Genomic_DNA"/>
</dbReference>
<dbReference type="Pfam" id="PF13439">
    <property type="entry name" value="Glyco_transf_4"/>
    <property type="match status" value="1"/>
</dbReference>
<reference evidence="2 3" key="1">
    <citation type="submission" date="2015-04" db="EMBL/GenBank/DDBJ databases">
        <title>Complete Sequence for the Genome of the Thioalkalivibrio versutus D301.</title>
        <authorList>
            <person name="Mu T."/>
            <person name="Zhou J."/>
            <person name="Xu X."/>
        </authorList>
    </citation>
    <scope>NUCLEOTIDE SEQUENCE [LARGE SCALE GENOMIC DNA]</scope>
    <source>
        <strain evidence="2 3">D301</strain>
    </source>
</reference>
<dbReference type="Pfam" id="PF13692">
    <property type="entry name" value="Glyco_trans_1_4"/>
    <property type="match status" value="1"/>
</dbReference>
<evidence type="ECO:0000313" key="2">
    <source>
        <dbReference type="EMBL" id="AKJ94618.1"/>
    </source>
</evidence>
<dbReference type="CDD" id="cd03814">
    <property type="entry name" value="GT4-like"/>
    <property type="match status" value="1"/>
</dbReference>
<dbReference type="STRING" id="106634.TVD_04190"/>